<evidence type="ECO:0000313" key="3">
    <source>
        <dbReference type="Proteomes" id="UP000008632"/>
    </source>
</evidence>
<dbReference type="InterPro" id="IPR046149">
    <property type="entry name" value="DUF6151"/>
</dbReference>
<feature type="region of interest" description="Disordered" evidence="1">
    <location>
        <begin position="181"/>
        <end position="204"/>
    </location>
</feature>
<protein>
    <recommendedName>
        <fullName evidence="4">CENP-V/GFA domain-containing protein</fullName>
    </recommendedName>
</protein>
<evidence type="ECO:0000313" key="2">
    <source>
        <dbReference type="EMBL" id="ADV27433.1"/>
    </source>
</evidence>
<dbReference type="SUPFAM" id="SSF51316">
    <property type="entry name" value="Mss4-like"/>
    <property type="match status" value="1"/>
</dbReference>
<dbReference type="KEGG" id="psu:Psesu_1588"/>
<accession>E6WTD4</accession>
<keyword evidence="3" id="KW-1185">Reference proteome</keyword>
<dbReference type="AlphaFoldDB" id="E6WTD4"/>
<feature type="compositionally biased region" description="Basic and acidic residues" evidence="1">
    <location>
        <begin position="188"/>
        <end position="204"/>
    </location>
</feature>
<name>E6WTD4_PSEUU</name>
<evidence type="ECO:0000256" key="1">
    <source>
        <dbReference type="SAM" id="MobiDB-lite"/>
    </source>
</evidence>
<gene>
    <name evidence="2" type="ordered locus">Psesu_1588</name>
</gene>
<evidence type="ECO:0008006" key="4">
    <source>
        <dbReference type="Google" id="ProtNLM"/>
    </source>
</evidence>
<reference evidence="2 3" key="1">
    <citation type="submission" date="2011-01" db="EMBL/GenBank/DDBJ databases">
        <title>Complete sequence of Pseudoxanthomonas suwonensis 11-1.</title>
        <authorList>
            <consortium name="US DOE Joint Genome Institute"/>
            <person name="Lucas S."/>
            <person name="Copeland A."/>
            <person name="Lapidus A."/>
            <person name="Cheng J.-F."/>
            <person name="Goodwin L."/>
            <person name="Pitluck S."/>
            <person name="Teshima H."/>
            <person name="Detter J.C."/>
            <person name="Han C."/>
            <person name="Tapia R."/>
            <person name="Land M."/>
            <person name="Hauser L."/>
            <person name="Kyrpides N."/>
            <person name="Ivanova N."/>
            <person name="Ovchinnikova G."/>
            <person name="Siebers A.K."/>
            <person name="Allgaier M."/>
            <person name="Thelen M.P."/>
            <person name="Hugenholtz P."/>
            <person name="Gladden J."/>
            <person name="Woyke T."/>
        </authorList>
    </citation>
    <scope>NUCLEOTIDE SEQUENCE [LARGE SCALE GENOMIC DNA]</scope>
    <source>
        <strain evidence="3">11-1</strain>
    </source>
</reference>
<dbReference type="eggNOG" id="COG3791">
    <property type="taxonomic scope" value="Bacteria"/>
</dbReference>
<proteinExistence type="predicted"/>
<dbReference type="STRING" id="743721.Psesu_1588"/>
<organism evidence="2 3">
    <name type="scientific">Pseudoxanthomonas suwonensis (strain 11-1)</name>
    <dbReference type="NCBI Taxonomy" id="743721"/>
    <lineage>
        <taxon>Bacteria</taxon>
        <taxon>Pseudomonadati</taxon>
        <taxon>Pseudomonadota</taxon>
        <taxon>Gammaproteobacteria</taxon>
        <taxon>Lysobacterales</taxon>
        <taxon>Lysobacteraceae</taxon>
        <taxon>Pseudoxanthomonas</taxon>
    </lineage>
</organism>
<dbReference type="Pfam" id="PF19648">
    <property type="entry name" value="DUF6151"/>
    <property type="match status" value="1"/>
</dbReference>
<dbReference type="EMBL" id="CP002446">
    <property type="protein sequence ID" value="ADV27433.1"/>
    <property type="molecule type" value="Genomic_DNA"/>
</dbReference>
<sequence>MGAHGWTVRSGSTKGKWMTVRIQCRCGTVQGEIDDRGAYARVTCYCRYCQAFAQWLGTPGLLDAQGGTDILAAKPSRMRITQGKDQVACISLSKRVVRWYASCCRTPLASTAPTPDLQYVGIPMACIANGADVQKLVGPEGRAVANTESAHGPVRGSHIALTGVLLKVGIGVLGGRLRKDRGSPFFDENGKPIREPERIPMPEH</sequence>
<dbReference type="Proteomes" id="UP000008632">
    <property type="component" value="Chromosome"/>
</dbReference>
<dbReference type="InterPro" id="IPR011057">
    <property type="entry name" value="Mss4-like_sf"/>
</dbReference>
<dbReference type="Gene3D" id="3.90.1590.10">
    <property type="entry name" value="glutathione-dependent formaldehyde- activating enzyme (gfa)"/>
    <property type="match status" value="1"/>
</dbReference>
<dbReference type="HOGENOM" id="CLU_1364457_0_0_6"/>